<evidence type="ECO:0000256" key="5">
    <source>
        <dbReference type="ARBA" id="ARBA00023175"/>
    </source>
</evidence>
<dbReference type="PANTHER" id="PTHR47968">
    <property type="entry name" value="CENTROMERE PROTEIN E"/>
    <property type="match status" value="1"/>
</dbReference>
<organism evidence="11 12">
    <name type="scientific">Tritrichomonas foetus</name>
    <dbReference type="NCBI Taxonomy" id="1144522"/>
    <lineage>
        <taxon>Eukaryota</taxon>
        <taxon>Metamonada</taxon>
        <taxon>Parabasalia</taxon>
        <taxon>Tritrichomonadida</taxon>
        <taxon>Tritrichomonadidae</taxon>
        <taxon>Tritrichomonas</taxon>
    </lineage>
</organism>
<feature type="region of interest" description="Disordered" evidence="9">
    <location>
        <begin position="623"/>
        <end position="649"/>
    </location>
</feature>
<dbReference type="VEuPathDB" id="TrichDB:TRFO_29744"/>
<dbReference type="InterPro" id="IPR001752">
    <property type="entry name" value="Kinesin_motor_dom"/>
</dbReference>
<name>A0A1J4JW96_9EUKA</name>
<keyword evidence="12" id="KW-1185">Reference proteome</keyword>
<dbReference type="GO" id="GO:0007018">
    <property type="term" value="P:microtubule-based movement"/>
    <property type="evidence" value="ECO:0007669"/>
    <property type="project" value="InterPro"/>
</dbReference>
<protein>
    <recommendedName>
        <fullName evidence="7">Kinesin-like protein</fullName>
    </recommendedName>
</protein>
<dbReference type="GeneID" id="94841660"/>
<dbReference type="SUPFAM" id="SSF52540">
    <property type="entry name" value="P-loop containing nucleoside triphosphate hydrolases"/>
    <property type="match status" value="1"/>
</dbReference>
<keyword evidence="1 7" id="KW-0493">Microtubule</keyword>
<evidence type="ECO:0000256" key="1">
    <source>
        <dbReference type="ARBA" id="ARBA00022701"/>
    </source>
</evidence>
<evidence type="ECO:0000256" key="6">
    <source>
        <dbReference type="PROSITE-ProRule" id="PRU00283"/>
    </source>
</evidence>
<dbReference type="GO" id="GO:0008017">
    <property type="term" value="F:microtubule binding"/>
    <property type="evidence" value="ECO:0007669"/>
    <property type="project" value="InterPro"/>
</dbReference>
<dbReference type="InterPro" id="IPR036961">
    <property type="entry name" value="Kinesin_motor_dom_sf"/>
</dbReference>
<dbReference type="PANTHER" id="PTHR47968:SF36">
    <property type="entry name" value="KINESIN HEAVY CHAIN ISOFORM X1"/>
    <property type="match status" value="1"/>
</dbReference>
<dbReference type="InterPro" id="IPR027640">
    <property type="entry name" value="Kinesin-like_fam"/>
</dbReference>
<dbReference type="GO" id="GO:0005874">
    <property type="term" value="C:microtubule"/>
    <property type="evidence" value="ECO:0007669"/>
    <property type="project" value="UniProtKB-KW"/>
</dbReference>
<dbReference type="OrthoDB" id="3176171at2759"/>
<gene>
    <name evidence="11" type="ORF">TRFO_29744</name>
</gene>
<comment type="similarity">
    <text evidence="6 7">Belongs to the TRAFAC class myosin-kinesin ATPase superfamily. Kinesin family.</text>
</comment>
<evidence type="ECO:0000256" key="4">
    <source>
        <dbReference type="ARBA" id="ARBA00023054"/>
    </source>
</evidence>
<proteinExistence type="inferred from homology"/>
<dbReference type="RefSeq" id="XP_068356122.1">
    <property type="nucleotide sequence ID" value="XM_068506956.1"/>
</dbReference>
<dbReference type="GO" id="GO:0005524">
    <property type="term" value="F:ATP binding"/>
    <property type="evidence" value="ECO:0007669"/>
    <property type="project" value="UniProtKB-UniRule"/>
</dbReference>
<keyword evidence="4 8" id="KW-0175">Coiled coil</keyword>
<dbReference type="SMART" id="SM00129">
    <property type="entry name" value="KISc"/>
    <property type="match status" value="1"/>
</dbReference>
<comment type="caution">
    <text evidence="11">The sequence shown here is derived from an EMBL/GenBank/DDBJ whole genome shotgun (WGS) entry which is preliminary data.</text>
</comment>
<feature type="coiled-coil region" evidence="8">
    <location>
        <begin position="514"/>
        <end position="611"/>
    </location>
</feature>
<evidence type="ECO:0000313" key="11">
    <source>
        <dbReference type="EMBL" id="OHT02986.1"/>
    </source>
</evidence>
<sequence length="649" mass="73994">MSEESIQVYARVRPCADLPNDFSCVKIDELDQHFLRFELPAGLTQGNLTQAASHKFAFEHIFWKDSTQDDIFDIIAIPLLNHAMEGYNATLFAYGQTGSGKTFTITGDGTPTCMGVVPRAINYVYNNLPGDKSNYEISISYLEIYNNTAYDLLTLTNHDSMQKLEDLRKVQIVDTGKETLFKNLSIESAPDIETAHLHFWTGESARQKAATVNNKYSSRSHTIFTFYFKFSTDDNIVTSRINFVDLAGSEKYETLGDEVSKRKLEARHINKSLHTLQSVIVGINNRQSHIPFRDSALTRFLKDSLVGNVRTAMIAALSTNKHHISETLSTCRFAESVAQVSTTARLNQREIPAHEMITKLRSEISHLREEIARASGNYYSAAGPNDGPTKVRKISDIEALELKRQVIQFVGDQTDHLDAYAPEQAQFCFQLLKEMIRRGNSATMTVSRLQEKVDDSKRNLQNLFSLMNARQLSRNNGEPLLTKQSAYLEFCKNHEKFSILQDLRKSLKEGNEMAQAKFEELAELRNTHDELQDKVENATIRLDELENAAEQDDEEIEFAREELQNFENELAAASDAFAQSNEEIRLYKKQIVELNREVKQVQEDIKNEFEKFWVDVVMAHSQKTAMTPKPKRKKQQVPQTVDLHKLKPT</sequence>
<evidence type="ECO:0000259" key="10">
    <source>
        <dbReference type="PROSITE" id="PS50067"/>
    </source>
</evidence>
<dbReference type="Proteomes" id="UP000179807">
    <property type="component" value="Unassembled WGS sequence"/>
</dbReference>
<dbReference type="InterPro" id="IPR019821">
    <property type="entry name" value="Kinesin_motor_CS"/>
</dbReference>
<keyword evidence="5 6" id="KW-0505">Motor protein</keyword>
<dbReference type="PROSITE" id="PS50067">
    <property type="entry name" value="KINESIN_MOTOR_2"/>
    <property type="match status" value="1"/>
</dbReference>
<dbReference type="Pfam" id="PF00225">
    <property type="entry name" value="Kinesin"/>
    <property type="match status" value="1"/>
</dbReference>
<feature type="binding site" evidence="6">
    <location>
        <begin position="95"/>
        <end position="102"/>
    </location>
    <ligand>
        <name>ATP</name>
        <dbReference type="ChEBI" id="CHEBI:30616"/>
    </ligand>
</feature>
<dbReference type="PRINTS" id="PR00380">
    <property type="entry name" value="KINESINHEAVY"/>
</dbReference>
<evidence type="ECO:0000256" key="7">
    <source>
        <dbReference type="RuleBase" id="RU000394"/>
    </source>
</evidence>
<dbReference type="PROSITE" id="PS00411">
    <property type="entry name" value="KINESIN_MOTOR_1"/>
    <property type="match status" value="1"/>
</dbReference>
<keyword evidence="3 6" id="KW-0067">ATP-binding</keyword>
<dbReference type="AlphaFoldDB" id="A0A1J4JW96"/>
<dbReference type="Gene3D" id="1.10.287.1490">
    <property type="match status" value="1"/>
</dbReference>
<keyword evidence="2 6" id="KW-0547">Nucleotide-binding</keyword>
<evidence type="ECO:0000256" key="3">
    <source>
        <dbReference type="ARBA" id="ARBA00022840"/>
    </source>
</evidence>
<dbReference type="InterPro" id="IPR027417">
    <property type="entry name" value="P-loop_NTPase"/>
</dbReference>
<dbReference type="Gene3D" id="3.40.850.10">
    <property type="entry name" value="Kinesin motor domain"/>
    <property type="match status" value="1"/>
</dbReference>
<evidence type="ECO:0000313" key="12">
    <source>
        <dbReference type="Proteomes" id="UP000179807"/>
    </source>
</evidence>
<reference evidence="11" key="1">
    <citation type="submission" date="2016-10" db="EMBL/GenBank/DDBJ databases">
        <authorList>
            <person name="Benchimol M."/>
            <person name="Almeida L.G."/>
            <person name="Vasconcelos A.T."/>
            <person name="Perreira-Neves A."/>
            <person name="Rosa I.A."/>
            <person name="Tasca T."/>
            <person name="Bogo M.R."/>
            <person name="de Souza W."/>
        </authorList>
    </citation>
    <scope>NUCLEOTIDE SEQUENCE [LARGE SCALE GENOMIC DNA]</scope>
    <source>
        <strain evidence="11">K</strain>
    </source>
</reference>
<feature type="domain" description="Kinesin motor" evidence="10">
    <location>
        <begin position="5"/>
        <end position="340"/>
    </location>
</feature>
<accession>A0A1J4JW96</accession>
<evidence type="ECO:0000256" key="9">
    <source>
        <dbReference type="SAM" id="MobiDB-lite"/>
    </source>
</evidence>
<dbReference type="GO" id="GO:0003777">
    <property type="term" value="F:microtubule motor activity"/>
    <property type="evidence" value="ECO:0007669"/>
    <property type="project" value="InterPro"/>
</dbReference>
<evidence type="ECO:0000256" key="8">
    <source>
        <dbReference type="SAM" id="Coils"/>
    </source>
</evidence>
<evidence type="ECO:0000256" key="2">
    <source>
        <dbReference type="ARBA" id="ARBA00022741"/>
    </source>
</evidence>
<dbReference type="EMBL" id="MLAK01000845">
    <property type="protein sequence ID" value="OHT02986.1"/>
    <property type="molecule type" value="Genomic_DNA"/>
</dbReference>